<proteinExistence type="predicted"/>
<sequence>MQSSFFRGTSLEQDARFSNKNKAMIAKLKCPASFSRKVDMARVSLETLKPWISQRITDLLGIEDDVVVNLCFNMLESGGTSLDPREIQINLTGFLGTNAAVFVTELWNLLLEAQDAPGPGTSCTGTTRYERSFPPEAATVAAKATTFAFTTSSSFVAKVSSSSVSGSSGHSAPFASFPKQISRQASSQSESGTSSSPTVDGRRRRTQAATSSPAPAFTVGRSRVASASVTIAGEEQVRAWARRERPVVVVLAIVIVIGVVGGHLLNIFVCVS</sequence>
<geneLocation type="mitochondrion" evidence="5"/>
<dbReference type="PANTHER" id="PTHR23148">
    <property type="entry name" value="SERINE/ARGININE REGULATED NUCLEAR MATRIX PROTEIN"/>
    <property type="match status" value="1"/>
</dbReference>
<feature type="transmembrane region" description="Helical" evidence="3">
    <location>
        <begin position="247"/>
        <end position="269"/>
    </location>
</feature>
<dbReference type="AlphaFoldDB" id="A0A3P3Y2V3"/>
<dbReference type="GO" id="GO:0003723">
    <property type="term" value="F:RNA binding"/>
    <property type="evidence" value="ECO:0007669"/>
    <property type="project" value="TreeGrafter"/>
</dbReference>
<organism evidence="5 6">
    <name type="scientific">Plasmodiophora brassicae</name>
    <name type="common">Clubroot disease agent</name>
    <dbReference type="NCBI Taxonomy" id="37360"/>
    <lineage>
        <taxon>Eukaryota</taxon>
        <taxon>Sar</taxon>
        <taxon>Rhizaria</taxon>
        <taxon>Endomyxa</taxon>
        <taxon>Phytomyxea</taxon>
        <taxon>Plasmodiophorida</taxon>
        <taxon>Plasmodiophoridae</taxon>
        <taxon>Plasmodiophora</taxon>
    </lineage>
</organism>
<evidence type="ECO:0000313" key="6">
    <source>
        <dbReference type="Proteomes" id="UP000290189"/>
    </source>
</evidence>
<gene>
    <name evidence="5" type="ORF">PLBR_LOCUS1721</name>
</gene>
<dbReference type="GO" id="GO:0048024">
    <property type="term" value="P:regulation of mRNA splicing, via spliceosome"/>
    <property type="evidence" value="ECO:0007669"/>
    <property type="project" value="TreeGrafter"/>
</dbReference>
<keyword evidence="5" id="KW-0496">Mitochondrion</keyword>
<feature type="compositionally biased region" description="Low complexity" evidence="2">
    <location>
        <begin position="183"/>
        <end position="196"/>
    </location>
</feature>
<dbReference type="InterPro" id="IPR036483">
    <property type="entry name" value="PWI_dom_sf"/>
</dbReference>
<evidence type="ECO:0000313" key="5">
    <source>
        <dbReference type="EMBL" id="SPQ94506.1"/>
    </source>
</evidence>
<dbReference type="SUPFAM" id="SSF101233">
    <property type="entry name" value="PWI domain"/>
    <property type="match status" value="1"/>
</dbReference>
<evidence type="ECO:0000259" key="4">
    <source>
        <dbReference type="PROSITE" id="PS51025"/>
    </source>
</evidence>
<dbReference type="Gene3D" id="1.20.1390.10">
    <property type="entry name" value="PWI domain"/>
    <property type="match status" value="1"/>
</dbReference>
<keyword evidence="3" id="KW-1133">Transmembrane helix</keyword>
<dbReference type="PROSITE" id="PS51025">
    <property type="entry name" value="PWI"/>
    <property type="match status" value="1"/>
</dbReference>
<feature type="domain" description="PWI" evidence="4">
    <location>
        <begin position="27"/>
        <end position="127"/>
    </location>
</feature>
<keyword evidence="1" id="KW-0507">mRNA processing</keyword>
<keyword evidence="3" id="KW-0812">Transmembrane</keyword>
<keyword evidence="3" id="KW-0472">Membrane</keyword>
<dbReference type="InterPro" id="IPR002483">
    <property type="entry name" value="PWI_dom"/>
</dbReference>
<evidence type="ECO:0000256" key="3">
    <source>
        <dbReference type="SAM" id="Phobius"/>
    </source>
</evidence>
<protein>
    <recommendedName>
        <fullName evidence="4">PWI domain-containing protein</fullName>
    </recommendedName>
</protein>
<dbReference type="Proteomes" id="UP000290189">
    <property type="component" value="Unassembled WGS sequence"/>
</dbReference>
<evidence type="ECO:0000256" key="2">
    <source>
        <dbReference type="SAM" id="MobiDB-lite"/>
    </source>
</evidence>
<reference evidence="5 6" key="1">
    <citation type="submission" date="2018-03" db="EMBL/GenBank/DDBJ databases">
        <authorList>
            <person name="Fogelqvist J."/>
        </authorList>
    </citation>
    <scope>NUCLEOTIDE SEQUENCE [LARGE SCALE GENOMIC DNA]</scope>
</reference>
<name>A0A3P3Y2V3_PLABS</name>
<evidence type="ECO:0000256" key="1">
    <source>
        <dbReference type="ARBA" id="ARBA00022664"/>
    </source>
</evidence>
<dbReference type="GO" id="GO:0005681">
    <property type="term" value="C:spliceosomal complex"/>
    <property type="evidence" value="ECO:0007669"/>
    <property type="project" value="TreeGrafter"/>
</dbReference>
<dbReference type="SMART" id="SM00311">
    <property type="entry name" value="PWI"/>
    <property type="match status" value="1"/>
</dbReference>
<dbReference type="PANTHER" id="PTHR23148:SF0">
    <property type="entry name" value="SERINE_ARGININE REPETITIVE MATRIX PROTEIN 1"/>
    <property type="match status" value="1"/>
</dbReference>
<feature type="region of interest" description="Disordered" evidence="2">
    <location>
        <begin position="183"/>
        <end position="215"/>
    </location>
</feature>
<accession>A0A3P3Y2V3</accession>
<dbReference type="Pfam" id="PF01480">
    <property type="entry name" value="PWI"/>
    <property type="match status" value="1"/>
</dbReference>
<dbReference type="InterPro" id="IPR052225">
    <property type="entry name" value="Ser/Arg_repetitive_matrix"/>
</dbReference>
<dbReference type="GO" id="GO:0006397">
    <property type="term" value="P:mRNA processing"/>
    <property type="evidence" value="ECO:0007669"/>
    <property type="project" value="UniProtKB-KW"/>
</dbReference>
<dbReference type="EMBL" id="OVEO01000002">
    <property type="protein sequence ID" value="SPQ94506.1"/>
    <property type="molecule type" value="Genomic_DNA"/>
</dbReference>